<dbReference type="EMBL" id="CAJNYT010000841">
    <property type="protein sequence ID" value="CAF3377041.1"/>
    <property type="molecule type" value="Genomic_DNA"/>
</dbReference>
<evidence type="ECO:0000313" key="4">
    <source>
        <dbReference type="Proteomes" id="UP000663872"/>
    </source>
</evidence>
<protein>
    <submittedName>
        <fullName evidence="3">Uncharacterized protein</fullName>
    </submittedName>
</protein>
<gene>
    <name evidence="3" type="ORF">GRG538_LOCUS7842</name>
</gene>
<sequence>MLPIIIQTYRLTDYYSRLTANQTESFVLIANAILPTIDIVLVTYMIFQITPDCSLNFSSFFCLFERNEEEQKKTTLKKEIKETQLYVITKQTEKSEDIDETVLSQEKERKSRGMHTSSSSINKNSKQKRKTQTKSHQ</sequence>
<feature type="compositionally biased region" description="Basic residues" evidence="1">
    <location>
        <begin position="125"/>
        <end position="137"/>
    </location>
</feature>
<feature type="region of interest" description="Disordered" evidence="1">
    <location>
        <begin position="94"/>
        <end position="137"/>
    </location>
</feature>
<keyword evidence="2" id="KW-1133">Transmembrane helix</keyword>
<dbReference type="Proteomes" id="UP000663872">
    <property type="component" value="Unassembled WGS sequence"/>
</dbReference>
<name>A0A817Y838_9BILA</name>
<comment type="caution">
    <text evidence="3">The sequence shown here is derived from an EMBL/GenBank/DDBJ whole genome shotgun (WGS) entry which is preliminary data.</text>
</comment>
<reference evidence="3" key="1">
    <citation type="submission" date="2021-02" db="EMBL/GenBank/DDBJ databases">
        <authorList>
            <person name="Nowell W R."/>
        </authorList>
    </citation>
    <scope>NUCLEOTIDE SEQUENCE</scope>
</reference>
<keyword evidence="2" id="KW-0812">Transmembrane</keyword>
<dbReference type="AlphaFoldDB" id="A0A817Y838"/>
<organism evidence="3 4">
    <name type="scientific">Rotaria socialis</name>
    <dbReference type="NCBI Taxonomy" id="392032"/>
    <lineage>
        <taxon>Eukaryota</taxon>
        <taxon>Metazoa</taxon>
        <taxon>Spiralia</taxon>
        <taxon>Gnathifera</taxon>
        <taxon>Rotifera</taxon>
        <taxon>Eurotatoria</taxon>
        <taxon>Bdelloidea</taxon>
        <taxon>Philodinida</taxon>
        <taxon>Philodinidae</taxon>
        <taxon>Rotaria</taxon>
    </lineage>
</organism>
<keyword evidence="2" id="KW-0472">Membrane</keyword>
<evidence type="ECO:0000313" key="3">
    <source>
        <dbReference type="EMBL" id="CAF3377041.1"/>
    </source>
</evidence>
<proteinExistence type="predicted"/>
<feature type="transmembrane region" description="Helical" evidence="2">
    <location>
        <begin position="26"/>
        <end position="47"/>
    </location>
</feature>
<evidence type="ECO:0000256" key="2">
    <source>
        <dbReference type="SAM" id="Phobius"/>
    </source>
</evidence>
<evidence type="ECO:0000256" key="1">
    <source>
        <dbReference type="SAM" id="MobiDB-lite"/>
    </source>
</evidence>
<accession>A0A817Y838</accession>